<keyword evidence="6" id="KW-0809">Transit peptide</keyword>
<dbReference type="GO" id="GO:0046872">
    <property type="term" value="F:metal ion binding"/>
    <property type="evidence" value="ECO:0007669"/>
    <property type="project" value="UniProtKB-KW"/>
</dbReference>
<dbReference type="CDD" id="cd00446">
    <property type="entry name" value="GrpE"/>
    <property type="match status" value="1"/>
</dbReference>
<dbReference type="GO" id="GO:0051082">
    <property type="term" value="F:unfolded protein binding"/>
    <property type="evidence" value="ECO:0007669"/>
    <property type="project" value="TreeGrafter"/>
</dbReference>
<keyword evidence="3" id="KW-0479">Metal-binding</keyword>
<reference evidence="14" key="1">
    <citation type="journal article" date="2017" name="Front. Plant Sci.">
        <title>Climate Clever Clovers: New Paradigm to Reduce the Environmental Footprint of Ruminants by Breeding Low Methanogenic Forages Utilizing Haplotype Variation.</title>
        <authorList>
            <person name="Kaur P."/>
            <person name="Appels R."/>
            <person name="Bayer P.E."/>
            <person name="Keeble-Gagnere G."/>
            <person name="Wang J."/>
            <person name="Hirakawa H."/>
            <person name="Shirasawa K."/>
            <person name="Vercoe P."/>
            <person name="Stefanova K."/>
            <person name="Durmic Z."/>
            <person name="Nichols P."/>
            <person name="Revell C."/>
            <person name="Isobe S.N."/>
            <person name="Edwards D."/>
            <person name="Erskine W."/>
        </authorList>
    </citation>
    <scope>NUCLEOTIDE SEQUENCE [LARGE SCALE GENOMIC DNA]</scope>
    <source>
        <strain evidence="14">cv. Daliak</strain>
    </source>
</reference>
<protein>
    <recommendedName>
        <fullName evidence="10">GrpE protein homolog</fullName>
    </recommendedName>
</protein>
<evidence type="ECO:0000313" key="14">
    <source>
        <dbReference type="Proteomes" id="UP000242715"/>
    </source>
</evidence>
<dbReference type="InterPro" id="IPR000740">
    <property type="entry name" value="GrpE"/>
</dbReference>
<dbReference type="GO" id="GO:0001405">
    <property type="term" value="C:PAM complex, Tim23 associated import motor"/>
    <property type="evidence" value="ECO:0007669"/>
    <property type="project" value="TreeGrafter"/>
</dbReference>
<feature type="compositionally biased region" description="Polar residues" evidence="12">
    <location>
        <begin position="120"/>
        <end position="131"/>
    </location>
</feature>
<comment type="similarity">
    <text evidence="2 11">Belongs to the GrpE family.</text>
</comment>
<organism evidence="13 14">
    <name type="scientific">Trifolium subterraneum</name>
    <name type="common">Subterranean clover</name>
    <dbReference type="NCBI Taxonomy" id="3900"/>
    <lineage>
        <taxon>Eukaryota</taxon>
        <taxon>Viridiplantae</taxon>
        <taxon>Streptophyta</taxon>
        <taxon>Embryophyta</taxon>
        <taxon>Tracheophyta</taxon>
        <taxon>Spermatophyta</taxon>
        <taxon>Magnoliopsida</taxon>
        <taxon>eudicotyledons</taxon>
        <taxon>Gunneridae</taxon>
        <taxon>Pentapetalae</taxon>
        <taxon>rosids</taxon>
        <taxon>fabids</taxon>
        <taxon>Fabales</taxon>
        <taxon>Fabaceae</taxon>
        <taxon>Papilionoideae</taxon>
        <taxon>50 kb inversion clade</taxon>
        <taxon>NPAAA clade</taxon>
        <taxon>Hologalegina</taxon>
        <taxon>IRL clade</taxon>
        <taxon>Trifolieae</taxon>
        <taxon>Trifolium</taxon>
    </lineage>
</organism>
<dbReference type="GO" id="GO:0005524">
    <property type="term" value="F:ATP binding"/>
    <property type="evidence" value="ECO:0007669"/>
    <property type="project" value="UniProtKB-KW"/>
</dbReference>
<evidence type="ECO:0000256" key="12">
    <source>
        <dbReference type="SAM" id="MobiDB-lite"/>
    </source>
</evidence>
<dbReference type="PRINTS" id="PR00773">
    <property type="entry name" value="GRPEPROTEIN"/>
</dbReference>
<proteinExistence type="inferred from homology"/>
<gene>
    <name evidence="13" type="ORF">TSUD_257620</name>
</gene>
<evidence type="ECO:0000256" key="10">
    <source>
        <dbReference type="RuleBase" id="RU000640"/>
    </source>
</evidence>
<comment type="subunit">
    <text evidence="9">Probable component of the PAM complex, at least composed of SSC1 (mtHsp70), MGE1, TIM44, PAM16/TIM16, PAM17 and PAM18/TIM14. Interacts with SSQ1.</text>
</comment>
<dbReference type="GO" id="GO:0030150">
    <property type="term" value="P:protein import into mitochondrial matrix"/>
    <property type="evidence" value="ECO:0007669"/>
    <property type="project" value="TreeGrafter"/>
</dbReference>
<evidence type="ECO:0000256" key="7">
    <source>
        <dbReference type="ARBA" id="ARBA00023128"/>
    </source>
</evidence>
<dbReference type="GO" id="GO:0006457">
    <property type="term" value="P:protein folding"/>
    <property type="evidence" value="ECO:0007669"/>
    <property type="project" value="InterPro"/>
</dbReference>
<accession>A0A2Z6M2F2</accession>
<dbReference type="PANTHER" id="PTHR21237:SF23">
    <property type="entry name" value="GRPE PROTEIN HOMOLOG, MITOCHONDRIAL"/>
    <property type="match status" value="1"/>
</dbReference>
<name>A0A2Z6M2F2_TRISU</name>
<dbReference type="OrthoDB" id="201635at2759"/>
<evidence type="ECO:0000256" key="9">
    <source>
        <dbReference type="ARBA" id="ARBA00063669"/>
    </source>
</evidence>
<dbReference type="SUPFAM" id="SSF51064">
    <property type="entry name" value="Head domain of nucleotide exchange factor GrpE"/>
    <property type="match status" value="1"/>
</dbReference>
<dbReference type="PROSITE" id="PS01071">
    <property type="entry name" value="GRPE"/>
    <property type="match status" value="1"/>
</dbReference>
<dbReference type="InterPro" id="IPR013805">
    <property type="entry name" value="GrpE_CC"/>
</dbReference>
<evidence type="ECO:0000256" key="1">
    <source>
        <dbReference type="ARBA" id="ARBA00004305"/>
    </source>
</evidence>
<comment type="function">
    <text evidence="10">Essential component of the PAM complex, a complex required for the translocation of transit peptide-containing proteins from the inner membrane into the mitochondrial matrix in an ATP-dependent manner.</text>
</comment>
<dbReference type="FunFam" id="2.30.22.10:FF:000002">
    <property type="entry name" value="GrpE protein homolog"/>
    <property type="match status" value="1"/>
</dbReference>
<keyword evidence="14" id="KW-1185">Reference proteome</keyword>
<dbReference type="InterPro" id="IPR009012">
    <property type="entry name" value="GrpE_head"/>
</dbReference>
<dbReference type="GO" id="GO:0042803">
    <property type="term" value="F:protein homodimerization activity"/>
    <property type="evidence" value="ECO:0007669"/>
    <property type="project" value="InterPro"/>
</dbReference>
<dbReference type="GO" id="GO:0051087">
    <property type="term" value="F:protein-folding chaperone binding"/>
    <property type="evidence" value="ECO:0007669"/>
    <property type="project" value="InterPro"/>
</dbReference>
<evidence type="ECO:0000256" key="6">
    <source>
        <dbReference type="ARBA" id="ARBA00022946"/>
    </source>
</evidence>
<evidence type="ECO:0000256" key="3">
    <source>
        <dbReference type="ARBA" id="ARBA00022723"/>
    </source>
</evidence>
<evidence type="ECO:0000313" key="13">
    <source>
        <dbReference type="EMBL" id="GAU25068.1"/>
    </source>
</evidence>
<dbReference type="Pfam" id="PF01025">
    <property type="entry name" value="GrpE"/>
    <property type="match status" value="2"/>
</dbReference>
<dbReference type="GO" id="GO:0000774">
    <property type="term" value="F:adenyl-nucleotide exchange factor activity"/>
    <property type="evidence" value="ECO:0007669"/>
    <property type="project" value="InterPro"/>
</dbReference>
<keyword evidence="7 10" id="KW-0496">Mitochondrion</keyword>
<keyword evidence="8 10" id="KW-0143">Chaperone</keyword>
<feature type="compositionally biased region" description="Polar residues" evidence="12">
    <location>
        <begin position="85"/>
        <end position="94"/>
    </location>
</feature>
<evidence type="ECO:0000256" key="2">
    <source>
        <dbReference type="ARBA" id="ARBA00009054"/>
    </source>
</evidence>
<keyword evidence="4" id="KW-0547">Nucleotide-binding</keyword>
<dbReference type="Gene3D" id="2.30.22.10">
    <property type="entry name" value="Head domain of nucleotide exchange factor GrpE"/>
    <property type="match status" value="1"/>
</dbReference>
<dbReference type="FunFam" id="3.90.20.20:FF:000005">
    <property type="entry name" value="GrpE protein homolog"/>
    <property type="match status" value="1"/>
</dbReference>
<dbReference type="Proteomes" id="UP000242715">
    <property type="component" value="Unassembled WGS sequence"/>
</dbReference>
<dbReference type="PANTHER" id="PTHR21237">
    <property type="entry name" value="GRPE PROTEIN"/>
    <property type="match status" value="1"/>
</dbReference>
<evidence type="ECO:0000256" key="11">
    <source>
        <dbReference type="RuleBase" id="RU004478"/>
    </source>
</evidence>
<dbReference type="HAMAP" id="MF_01151">
    <property type="entry name" value="GrpE"/>
    <property type="match status" value="1"/>
</dbReference>
<evidence type="ECO:0000256" key="5">
    <source>
        <dbReference type="ARBA" id="ARBA00022840"/>
    </source>
</evidence>
<dbReference type="SUPFAM" id="SSF58014">
    <property type="entry name" value="Coiled-coil domain of nucleotide exchange factor GrpE"/>
    <property type="match status" value="1"/>
</dbReference>
<dbReference type="EMBL" id="DF973302">
    <property type="protein sequence ID" value="GAU25068.1"/>
    <property type="molecule type" value="Genomic_DNA"/>
</dbReference>
<keyword evidence="5" id="KW-0067">ATP-binding</keyword>
<feature type="region of interest" description="Disordered" evidence="12">
    <location>
        <begin position="72"/>
        <end position="156"/>
    </location>
</feature>
<dbReference type="Gene3D" id="3.90.20.20">
    <property type="match status" value="1"/>
</dbReference>
<sequence length="369" mass="41179">MFFYKLFSRFSTTISRTSLLSTQRVPQQQFHNFSNQFHSLIIPQSTNKLIPVQVNILCPSINYSTQKFGFSSSASTETEGERGNNVHNGNSTNDDPAKTSEEANETDQPGQAKPADQTEESGSISDSQSQTVKRRGVKRTAFSDSDSDSESESDLSRDDLIKRVAEKDELLKLKQKEIEKIQDKFLRTYAEMENVMNRTQREAENSKKFAIQNFAKSLLDVADNLGRASSVVKESFSKIDTSSDSAEAVKLLKTLLEGVEMTEKQLSEFCLVIGIEDLFHDCGVRVIREGLGESFVARVLKKFGVEKFDPTNEPFDPHRHNAVFQVPDDSKPPGTVAAVLKAGYLLHGRVIRPAEVGVTQAKEDNNRAE</sequence>
<comment type="subcellular location">
    <subcellularLocation>
        <location evidence="1 10">Mitochondrion matrix</location>
    </subcellularLocation>
</comment>
<evidence type="ECO:0000256" key="8">
    <source>
        <dbReference type="ARBA" id="ARBA00023186"/>
    </source>
</evidence>
<dbReference type="AlphaFoldDB" id="A0A2Z6M2F2"/>
<evidence type="ECO:0000256" key="4">
    <source>
        <dbReference type="ARBA" id="ARBA00022741"/>
    </source>
</evidence>